<organism evidence="3 4">
    <name type="scientific">Rickenella mellea</name>
    <dbReference type="NCBI Taxonomy" id="50990"/>
    <lineage>
        <taxon>Eukaryota</taxon>
        <taxon>Fungi</taxon>
        <taxon>Dikarya</taxon>
        <taxon>Basidiomycota</taxon>
        <taxon>Agaricomycotina</taxon>
        <taxon>Agaricomycetes</taxon>
        <taxon>Hymenochaetales</taxon>
        <taxon>Rickenellaceae</taxon>
        <taxon>Rickenella</taxon>
    </lineage>
</organism>
<keyword evidence="4" id="KW-1185">Reference proteome</keyword>
<dbReference type="InterPro" id="IPR048339">
    <property type="entry name" value="Mediator_Med16_C"/>
</dbReference>
<protein>
    <recommendedName>
        <fullName evidence="2">Mediator complex subunit 16 C-terminal domain-containing protein</fullName>
    </recommendedName>
</protein>
<evidence type="ECO:0000259" key="2">
    <source>
        <dbReference type="Pfam" id="PF20719"/>
    </source>
</evidence>
<accession>A0A4Y7QLI1</accession>
<dbReference type="VEuPathDB" id="FungiDB:BD410DRAFT_781035"/>
<feature type="domain" description="Mediator complex subunit 16 C-terminal" evidence="2">
    <location>
        <begin position="919"/>
        <end position="970"/>
    </location>
</feature>
<sequence>MTPEHTRSASYSELKVLSTPSKSKGKGKKTDEDTWQLGWWDLQPLVDGIKRPIQWTRSSIILTAHPSLPQLVCLQFPSNSHFDIPPPPPLSSSPASYDPPSVIAASPLDDWIFAYFPGKDADGVGALWRRGLQLDSWTVKEWWTFAGGAGVVEAKWLGPERDWVVSEENKPTRLPSLGPAIPQRNSILLLVTEAHIINVYYIHPQNDAVKMLSASLCRPCRMKDGDPRAINERVDGPRGMGLITHSAIGLGYNENSIIIATHSKAVPSPPSDLYSPDTVDLSLSLSATPPAFGQSLSHWESWDDENIIEICQVKLGFYGLALTLSTDPLPPIYLTPRPAAYLTDLVFVTSPPRPGARILYTPTQTHARHPSTPKASPAMTHASTNQSPGKPFMRSPGKSGQSKIRMESRPDRSEAKMHLVCAFVDFGDYSSQPKSEMALHSFYFSPVVHPQSKPSWTHYNELSRTLPVGVAAVFAPTPEFSPPGDPHFLVGVLDFEGVILKGTGREATIGKFRVVRVLDLTFSEKWEPSSIITAIGARGVDPPFSVTISPNRALLCTVSPSTKSIIRTSIHHYPTYRTANNGTFGDSESVPRRHLSNSLALAVHARKDPSDIIHNLTSSSVTVRDVEVTLEGAIQMLETHESGSKEMWLVDMAGVALDVYRQKSVTAKSDSLREDLQSRWQTAQDVCFIAAMNMAWEDCLDGDGYDLEAVWQLIGVSGWLMEFLEKILKECVLFSSAATTDGASGQGSAPPPENDEDDLFGSTSSPVPTTSLAGPPLLHLVHLFPLEHLHRVLNHVKQFRSYLGTLSARAENAHIAKESIVDLAECCGINLNAFEQAVAECVPDVKLMKPEYARSSFGAMRPSPGSYNTLRKLVSKIVDSNVIDKAHLFIKPDDLIDGMLGLSVATPTPRLRDVISKAILPRQRQPIVCSRCGGKSEIGVSPSPPGNMSVRWATWERAWTARCICGGMWRDVRV</sequence>
<dbReference type="AlphaFoldDB" id="A0A4Y7QLI1"/>
<evidence type="ECO:0000313" key="3">
    <source>
        <dbReference type="EMBL" id="TDL28517.1"/>
    </source>
</evidence>
<feature type="region of interest" description="Disordered" evidence="1">
    <location>
        <begin position="741"/>
        <end position="766"/>
    </location>
</feature>
<proteinExistence type="predicted"/>
<dbReference type="STRING" id="50990.A0A4Y7QLI1"/>
<dbReference type="Proteomes" id="UP000294933">
    <property type="component" value="Unassembled WGS sequence"/>
</dbReference>
<feature type="region of interest" description="Disordered" evidence="1">
    <location>
        <begin position="1"/>
        <end position="31"/>
    </location>
</feature>
<reference evidence="3 4" key="1">
    <citation type="submission" date="2018-06" db="EMBL/GenBank/DDBJ databases">
        <title>A transcriptomic atlas of mushroom development highlights an independent origin of complex multicellularity.</title>
        <authorList>
            <consortium name="DOE Joint Genome Institute"/>
            <person name="Krizsan K."/>
            <person name="Almasi E."/>
            <person name="Merenyi Z."/>
            <person name="Sahu N."/>
            <person name="Viragh M."/>
            <person name="Koszo T."/>
            <person name="Mondo S."/>
            <person name="Kiss B."/>
            <person name="Balint B."/>
            <person name="Kues U."/>
            <person name="Barry K."/>
            <person name="Hegedus J.C."/>
            <person name="Henrissat B."/>
            <person name="Johnson J."/>
            <person name="Lipzen A."/>
            <person name="Ohm R."/>
            <person name="Nagy I."/>
            <person name="Pangilinan J."/>
            <person name="Yan J."/>
            <person name="Xiong Y."/>
            <person name="Grigoriev I.V."/>
            <person name="Hibbett D.S."/>
            <person name="Nagy L.G."/>
        </authorList>
    </citation>
    <scope>NUCLEOTIDE SEQUENCE [LARGE SCALE GENOMIC DNA]</scope>
    <source>
        <strain evidence="3 4">SZMC22713</strain>
    </source>
</reference>
<dbReference type="EMBL" id="ML170157">
    <property type="protein sequence ID" value="TDL28517.1"/>
    <property type="molecule type" value="Genomic_DNA"/>
</dbReference>
<evidence type="ECO:0000256" key="1">
    <source>
        <dbReference type="SAM" id="MobiDB-lite"/>
    </source>
</evidence>
<dbReference type="OrthoDB" id="2535907at2759"/>
<gene>
    <name evidence="3" type="ORF">BD410DRAFT_781035</name>
</gene>
<name>A0A4Y7QLI1_9AGAM</name>
<feature type="region of interest" description="Disordered" evidence="1">
    <location>
        <begin position="364"/>
        <end position="411"/>
    </location>
</feature>
<dbReference type="Pfam" id="PF20719">
    <property type="entry name" value="Med16_C"/>
    <property type="match status" value="1"/>
</dbReference>
<evidence type="ECO:0000313" key="4">
    <source>
        <dbReference type="Proteomes" id="UP000294933"/>
    </source>
</evidence>